<dbReference type="Proteomes" id="UP001179280">
    <property type="component" value="Unassembled WGS sequence"/>
</dbReference>
<dbReference type="InterPro" id="IPR011009">
    <property type="entry name" value="Kinase-like_dom_sf"/>
</dbReference>
<gene>
    <name evidence="2" type="ORF">JOC54_000154</name>
</gene>
<evidence type="ECO:0000313" key="3">
    <source>
        <dbReference type="Proteomes" id="UP001179280"/>
    </source>
</evidence>
<evidence type="ECO:0000259" key="1">
    <source>
        <dbReference type="Pfam" id="PF01636"/>
    </source>
</evidence>
<comment type="caution">
    <text evidence="2">The sequence shown here is derived from an EMBL/GenBank/DDBJ whole genome shotgun (WGS) entry which is preliminary data.</text>
</comment>
<proteinExistence type="predicted"/>
<organism evidence="2 3">
    <name type="scientific">Shouchella xiaoxiensis</name>
    <dbReference type="NCBI Taxonomy" id="766895"/>
    <lineage>
        <taxon>Bacteria</taxon>
        <taxon>Bacillati</taxon>
        <taxon>Bacillota</taxon>
        <taxon>Bacilli</taxon>
        <taxon>Bacillales</taxon>
        <taxon>Bacillaceae</taxon>
        <taxon>Shouchella</taxon>
    </lineage>
</organism>
<sequence>MRSNESKEELLAGGNISNVYRISNTVRRDLKPNSTNVHKLLLHLEQSGYAHSPTFKGMDEQGREILSFIEGEAGHYPLKKFMWSDAVLREVATLQREYHDAVSNFPFGEWEPMKGTPSPFEVICHNDFAFYNLIFRNEKVVGIIDFDVAAPGPRQWDIAYTLYTCVPLSRQWHDETGALVPYDAERDGNRIKQRIKRFLTSYGMQEMKQGIFEMVILRIESLCAYIEKKANEGDVAFQNMIDEGHLIHYKEDLMFIRTQYQDWMD</sequence>
<reference evidence="2" key="1">
    <citation type="submission" date="2021-01" db="EMBL/GenBank/DDBJ databases">
        <title>Genomic Encyclopedia of Type Strains, Phase IV (KMG-IV): sequencing the most valuable type-strain genomes for metagenomic binning, comparative biology and taxonomic classification.</title>
        <authorList>
            <person name="Goeker M."/>
        </authorList>
    </citation>
    <scope>NUCLEOTIDE SEQUENCE</scope>
    <source>
        <strain evidence="2">DSM 21943</strain>
    </source>
</reference>
<dbReference type="SUPFAM" id="SSF56112">
    <property type="entry name" value="Protein kinase-like (PK-like)"/>
    <property type="match status" value="1"/>
</dbReference>
<dbReference type="Gene3D" id="3.90.1200.10">
    <property type="match status" value="1"/>
</dbReference>
<name>A0ABS2SN33_9BACI</name>
<dbReference type="RefSeq" id="WP_204463659.1">
    <property type="nucleotide sequence ID" value="NZ_JAFBCV010000001.1"/>
</dbReference>
<dbReference type="EMBL" id="JAFBCV010000001">
    <property type="protein sequence ID" value="MBM7836923.1"/>
    <property type="molecule type" value="Genomic_DNA"/>
</dbReference>
<dbReference type="Pfam" id="PF01636">
    <property type="entry name" value="APH"/>
    <property type="match status" value="1"/>
</dbReference>
<dbReference type="InterPro" id="IPR002575">
    <property type="entry name" value="Aminoglycoside_PTrfase"/>
</dbReference>
<feature type="domain" description="Aminoglycoside phosphotransferase" evidence="1">
    <location>
        <begin position="109"/>
        <end position="176"/>
    </location>
</feature>
<keyword evidence="3" id="KW-1185">Reference proteome</keyword>
<accession>A0ABS2SN33</accession>
<evidence type="ECO:0000313" key="2">
    <source>
        <dbReference type="EMBL" id="MBM7836923.1"/>
    </source>
</evidence>
<protein>
    <submittedName>
        <fullName evidence="2">Thiamine kinase-like enzyme</fullName>
    </submittedName>
</protein>